<dbReference type="InterPro" id="IPR000835">
    <property type="entry name" value="HTH_MarR-typ"/>
</dbReference>
<evidence type="ECO:0000313" key="3">
    <source>
        <dbReference type="Proteomes" id="UP000613840"/>
    </source>
</evidence>
<keyword evidence="3" id="KW-1185">Reference proteome</keyword>
<dbReference type="PANTHER" id="PTHR33164:SF57">
    <property type="entry name" value="MARR-FAMILY TRANSCRIPTIONAL REGULATOR"/>
    <property type="match status" value="1"/>
</dbReference>
<dbReference type="GO" id="GO:0003700">
    <property type="term" value="F:DNA-binding transcription factor activity"/>
    <property type="evidence" value="ECO:0007669"/>
    <property type="project" value="InterPro"/>
</dbReference>
<dbReference type="RefSeq" id="WP_188894007.1">
    <property type="nucleotide sequence ID" value="NZ_BMMZ01000002.1"/>
</dbReference>
<comment type="caution">
    <text evidence="2">The sequence shown here is derived from an EMBL/GenBank/DDBJ whole genome shotgun (WGS) entry which is preliminary data.</text>
</comment>
<accession>A0A917S430</accession>
<dbReference type="PANTHER" id="PTHR33164">
    <property type="entry name" value="TRANSCRIPTIONAL REGULATOR, MARR FAMILY"/>
    <property type="match status" value="1"/>
</dbReference>
<dbReference type="PROSITE" id="PS50995">
    <property type="entry name" value="HTH_MARR_2"/>
    <property type="match status" value="1"/>
</dbReference>
<dbReference type="SMART" id="SM00347">
    <property type="entry name" value="HTH_MARR"/>
    <property type="match status" value="1"/>
</dbReference>
<dbReference type="InterPro" id="IPR036388">
    <property type="entry name" value="WH-like_DNA-bd_sf"/>
</dbReference>
<protein>
    <recommendedName>
        <fullName evidence="1">HTH marR-type domain-containing protein</fullName>
    </recommendedName>
</protein>
<dbReference type="InterPro" id="IPR039422">
    <property type="entry name" value="MarR/SlyA-like"/>
</dbReference>
<organism evidence="2 3">
    <name type="scientific">Microlunatus endophyticus</name>
    <dbReference type="NCBI Taxonomy" id="1716077"/>
    <lineage>
        <taxon>Bacteria</taxon>
        <taxon>Bacillati</taxon>
        <taxon>Actinomycetota</taxon>
        <taxon>Actinomycetes</taxon>
        <taxon>Propionibacteriales</taxon>
        <taxon>Propionibacteriaceae</taxon>
        <taxon>Microlunatus</taxon>
    </lineage>
</organism>
<proteinExistence type="predicted"/>
<dbReference type="AlphaFoldDB" id="A0A917S430"/>
<dbReference type="Proteomes" id="UP000613840">
    <property type="component" value="Unassembled WGS sequence"/>
</dbReference>
<feature type="domain" description="HTH marR-type" evidence="1">
    <location>
        <begin position="16"/>
        <end position="154"/>
    </location>
</feature>
<reference evidence="2" key="2">
    <citation type="submission" date="2020-09" db="EMBL/GenBank/DDBJ databases">
        <authorList>
            <person name="Sun Q."/>
            <person name="Zhou Y."/>
        </authorList>
    </citation>
    <scope>NUCLEOTIDE SEQUENCE</scope>
    <source>
        <strain evidence="2">CGMCC 4.7306</strain>
    </source>
</reference>
<dbReference type="PRINTS" id="PR00598">
    <property type="entry name" value="HTHMARR"/>
</dbReference>
<reference evidence="2" key="1">
    <citation type="journal article" date="2014" name="Int. J. Syst. Evol. Microbiol.">
        <title>Complete genome sequence of Corynebacterium casei LMG S-19264T (=DSM 44701T), isolated from a smear-ripened cheese.</title>
        <authorList>
            <consortium name="US DOE Joint Genome Institute (JGI-PGF)"/>
            <person name="Walter F."/>
            <person name="Albersmeier A."/>
            <person name="Kalinowski J."/>
            <person name="Ruckert C."/>
        </authorList>
    </citation>
    <scope>NUCLEOTIDE SEQUENCE</scope>
    <source>
        <strain evidence="2">CGMCC 4.7306</strain>
    </source>
</reference>
<sequence length="160" mass="17655">MTTDGPGIADDRAAAMADLEREISLFFRSARSLSERIAGHIHPDLDSPGYALLATILELDPDDQGVRAVDVASRTNLHKSTLSRSIADLERLGLIARVRDPQDARARLVTLTGRGRTAVENSRVGRRELMLSRLESWEPDDLAQLATLLQRFSRALSPEL</sequence>
<dbReference type="EMBL" id="BMMZ01000002">
    <property type="protein sequence ID" value="GGL53007.1"/>
    <property type="molecule type" value="Genomic_DNA"/>
</dbReference>
<dbReference type="GO" id="GO:0006950">
    <property type="term" value="P:response to stress"/>
    <property type="evidence" value="ECO:0007669"/>
    <property type="project" value="TreeGrafter"/>
</dbReference>
<dbReference type="Pfam" id="PF12802">
    <property type="entry name" value="MarR_2"/>
    <property type="match status" value="1"/>
</dbReference>
<gene>
    <name evidence="2" type="ORF">GCM10011575_09230</name>
</gene>
<evidence type="ECO:0000259" key="1">
    <source>
        <dbReference type="PROSITE" id="PS50995"/>
    </source>
</evidence>
<name>A0A917S430_9ACTN</name>
<evidence type="ECO:0000313" key="2">
    <source>
        <dbReference type="EMBL" id="GGL53007.1"/>
    </source>
</evidence>
<dbReference type="SUPFAM" id="SSF46785">
    <property type="entry name" value="Winged helix' DNA-binding domain"/>
    <property type="match status" value="1"/>
</dbReference>
<dbReference type="InterPro" id="IPR036390">
    <property type="entry name" value="WH_DNA-bd_sf"/>
</dbReference>
<dbReference type="Gene3D" id="1.10.10.10">
    <property type="entry name" value="Winged helix-like DNA-binding domain superfamily/Winged helix DNA-binding domain"/>
    <property type="match status" value="1"/>
</dbReference>